<gene>
    <name evidence="2" type="ORF">KMW28_24445</name>
</gene>
<protein>
    <submittedName>
        <fullName evidence="2">Uncharacterized protein</fullName>
    </submittedName>
</protein>
<keyword evidence="1" id="KW-0472">Membrane</keyword>
<name>A0AAX1N9C0_9BACT</name>
<organism evidence="2 3">
    <name type="scientific">Flammeovirga yaeyamensis</name>
    <dbReference type="NCBI Taxonomy" id="367791"/>
    <lineage>
        <taxon>Bacteria</taxon>
        <taxon>Pseudomonadati</taxon>
        <taxon>Bacteroidota</taxon>
        <taxon>Cytophagia</taxon>
        <taxon>Cytophagales</taxon>
        <taxon>Flammeovirgaceae</taxon>
        <taxon>Flammeovirga</taxon>
    </lineage>
</organism>
<feature type="transmembrane region" description="Helical" evidence="1">
    <location>
        <begin position="103"/>
        <end position="124"/>
    </location>
</feature>
<dbReference type="Proteomes" id="UP000678679">
    <property type="component" value="Chromosome 2"/>
</dbReference>
<evidence type="ECO:0000313" key="2">
    <source>
        <dbReference type="EMBL" id="QWG04045.1"/>
    </source>
</evidence>
<keyword evidence="1" id="KW-1133">Transmembrane helix</keyword>
<dbReference type="KEGG" id="fya:KMW28_24445"/>
<feature type="transmembrane region" description="Helical" evidence="1">
    <location>
        <begin position="50"/>
        <end position="69"/>
    </location>
</feature>
<feature type="transmembrane region" description="Helical" evidence="1">
    <location>
        <begin position="131"/>
        <end position="149"/>
    </location>
</feature>
<sequence length="167" mass="18861">MNILQSLEAYTTAQKWVGINFIILGSILVILAGIFTFFVAKTPMSSGMKWGALVSGIFIIVGGVSYYSFCNKTQLSSQAIYEKDVTEFVQFEYERMEKVDKDFLLYQLTFTAFIVAVLIIILFINMPLLKGISYAVAILFLGILFIEGFSHTSITKYTSELKKEVQR</sequence>
<evidence type="ECO:0000256" key="1">
    <source>
        <dbReference type="SAM" id="Phobius"/>
    </source>
</evidence>
<keyword evidence="3" id="KW-1185">Reference proteome</keyword>
<dbReference type="EMBL" id="CP076133">
    <property type="protein sequence ID" value="QWG04045.1"/>
    <property type="molecule type" value="Genomic_DNA"/>
</dbReference>
<reference evidence="2 3" key="1">
    <citation type="submission" date="2021-05" db="EMBL/GenBank/DDBJ databases">
        <title>Comparative genomic studies on the polysaccharide-degrading batcterial strains of the Flammeovirga genus.</title>
        <authorList>
            <person name="Zewei F."/>
            <person name="Zheng Z."/>
            <person name="Yu L."/>
            <person name="Ruyue G."/>
            <person name="Yanhong M."/>
            <person name="Yuanyuan C."/>
            <person name="Jingyan G."/>
            <person name="Wenjun H."/>
        </authorList>
    </citation>
    <scope>NUCLEOTIDE SEQUENCE [LARGE SCALE GENOMIC DNA]</scope>
    <source>
        <strain evidence="2 3">NBRC:100898</strain>
    </source>
</reference>
<keyword evidence="1" id="KW-0812">Transmembrane</keyword>
<evidence type="ECO:0000313" key="3">
    <source>
        <dbReference type="Proteomes" id="UP000678679"/>
    </source>
</evidence>
<dbReference type="RefSeq" id="WP_169663540.1">
    <property type="nucleotide sequence ID" value="NZ_CP076133.1"/>
</dbReference>
<feature type="transmembrane region" description="Helical" evidence="1">
    <location>
        <begin position="16"/>
        <end position="38"/>
    </location>
</feature>
<proteinExistence type="predicted"/>
<dbReference type="AlphaFoldDB" id="A0AAX1N9C0"/>
<accession>A0AAX1N9C0</accession>